<comment type="caution">
    <text evidence="1">The sequence shown here is derived from an EMBL/GenBank/DDBJ whole genome shotgun (WGS) entry which is preliminary data.</text>
</comment>
<dbReference type="AlphaFoldDB" id="A0A8X6PP76"/>
<name>A0A8X6PP76_NEPPI</name>
<dbReference type="PANTHER" id="PTHR47326:SF1">
    <property type="entry name" value="HTH PSQ-TYPE DOMAIN-CONTAINING PROTEIN"/>
    <property type="match status" value="1"/>
</dbReference>
<sequence length="115" mass="13120">MRNPSTSTSSTSLQLGIQRTTVRRILSKRLKFHPFKVQLLNEYNCYLKSVIFSDEATFHVSGYVNRHNCWIWGTASPHAVSEKAAVALELIFDAHGLQVESLGHFFQRTYDCVTD</sequence>
<reference evidence="1" key="1">
    <citation type="submission" date="2020-08" db="EMBL/GenBank/DDBJ databases">
        <title>Multicomponent nature underlies the extraordinary mechanical properties of spider dragline silk.</title>
        <authorList>
            <person name="Kono N."/>
            <person name="Nakamura H."/>
            <person name="Mori M."/>
            <person name="Yoshida Y."/>
            <person name="Ohtoshi R."/>
            <person name="Malay A.D."/>
            <person name="Moran D.A.P."/>
            <person name="Tomita M."/>
            <person name="Numata K."/>
            <person name="Arakawa K."/>
        </authorList>
    </citation>
    <scope>NUCLEOTIDE SEQUENCE</scope>
</reference>
<evidence type="ECO:0000313" key="1">
    <source>
        <dbReference type="EMBL" id="GFT81069.1"/>
    </source>
</evidence>
<organism evidence="1 2">
    <name type="scientific">Nephila pilipes</name>
    <name type="common">Giant wood spider</name>
    <name type="synonym">Nephila maculata</name>
    <dbReference type="NCBI Taxonomy" id="299642"/>
    <lineage>
        <taxon>Eukaryota</taxon>
        <taxon>Metazoa</taxon>
        <taxon>Ecdysozoa</taxon>
        <taxon>Arthropoda</taxon>
        <taxon>Chelicerata</taxon>
        <taxon>Arachnida</taxon>
        <taxon>Araneae</taxon>
        <taxon>Araneomorphae</taxon>
        <taxon>Entelegynae</taxon>
        <taxon>Araneoidea</taxon>
        <taxon>Nephilidae</taxon>
        <taxon>Nephila</taxon>
    </lineage>
</organism>
<evidence type="ECO:0008006" key="3">
    <source>
        <dbReference type="Google" id="ProtNLM"/>
    </source>
</evidence>
<proteinExistence type="predicted"/>
<dbReference type="Proteomes" id="UP000887013">
    <property type="component" value="Unassembled WGS sequence"/>
</dbReference>
<protein>
    <recommendedName>
        <fullName evidence="3">Transposase</fullName>
    </recommendedName>
</protein>
<accession>A0A8X6PP76</accession>
<dbReference type="OrthoDB" id="8195099at2759"/>
<gene>
    <name evidence="1" type="ORF">NPIL_671161</name>
</gene>
<dbReference type="PANTHER" id="PTHR47326">
    <property type="entry name" value="TRANSPOSABLE ELEMENT TC3 TRANSPOSASE-LIKE PROTEIN"/>
    <property type="match status" value="1"/>
</dbReference>
<dbReference type="EMBL" id="BMAW01118679">
    <property type="protein sequence ID" value="GFT81069.1"/>
    <property type="molecule type" value="Genomic_DNA"/>
</dbReference>
<keyword evidence="2" id="KW-1185">Reference proteome</keyword>
<evidence type="ECO:0000313" key="2">
    <source>
        <dbReference type="Proteomes" id="UP000887013"/>
    </source>
</evidence>